<reference evidence="1 2" key="1">
    <citation type="submission" date="2017-02" db="EMBL/GenBank/DDBJ databases">
        <title>The complete genomic sequence of a novel cold adapted crude oil-degrading bacterium Planococcus qaidamina Y42.</title>
        <authorList>
            <person name="Yang R."/>
        </authorList>
    </citation>
    <scope>NUCLEOTIDE SEQUENCE [LARGE SCALE GENOMIC DNA]</scope>
    <source>
        <strain evidence="1 2">Y42</strain>
        <plasmid evidence="1 2">unnamed2</plasmid>
    </source>
</reference>
<evidence type="ECO:0000313" key="1">
    <source>
        <dbReference type="EMBL" id="AQQ55562.1"/>
    </source>
</evidence>
<protein>
    <submittedName>
        <fullName evidence="1">Uncharacterized protein</fullName>
    </submittedName>
</protein>
<dbReference type="OrthoDB" id="2459080at2"/>
<dbReference type="Proteomes" id="UP000188184">
    <property type="component" value="Plasmid unnamed2"/>
</dbReference>
<keyword evidence="2" id="KW-1185">Reference proteome</keyword>
<dbReference type="EMBL" id="CP019642">
    <property type="protein sequence ID" value="AQQ55562.1"/>
    <property type="molecule type" value="Genomic_DNA"/>
</dbReference>
<dbReference type="KEGG" id="pmar:B0X71_20525"/>
<dbReference type="RefSeq" id="WP_077591400.1">
    <property type="nucleotide sequence ID" value="NZ_CP019642.1"/>
</dbReference>
<evidence type="ECO:0000313" key="2">
    <source>
        <dbReference type="Proteomes" id="UP000188184"/>
    </source>
</evidence>
<sequence length="106" mass="12233">MARETTVQKVDIVELFEGGYTEKNRGYLFGPSMLLRIMPAHWQWFEVRGRNLTDDLSAAGYIQLRPDDDYVILEFPALDIEPNDLGIMKIADYLRLVSLKANRDIV</sequence>
<proteinExistence type="predicted"/>
<keyword evidence="1" id="KW-0614">Plasmid</keyword>
<name>A0A1Q2L6P2_9BACL</name>
<accession>A0A1Q2L6P2</accession>
<geneLocation type="plasmid" evidence="1 2">
    <name>unnamed2</name>
</geneLocation>
<organism evidence="1 2">
    <name type="scientific">Planococcus lenghuensis</name>
    <dbReference type="NCBI Taxonomy" id="2213202"/>
    <lineage>
        <taxon>Bacteria</taxon>
        <taxon>Bacillati</taxon>
        <taxon>Bacillota</taxon>
        <taxon>Bacilli</taxon>
        <taxon>Bacillales</taxon>
        <taxon>Caryophanaceae</taxon>
        <taxon>Planococcus</taxon>
    </lineage>
</organism>
<dbReference type="AlphaFoldDB" id="A0A1Q2L6P2"/>
<gene>
    <name evidence="1" type="ORF">B0X71_20525</name>
</gene>